<dbReference type="Gene3D" id="1.10.275.10">
    <property type="entry name" value="Fumarase/aspartase (N-terminal domain)"/>
    <property type="match status" value="1"/>
</dbReference>
<dbReference type="CDD" id="cd01597">
    <property type="entry name" value="pCLME"/>
    <property type="match status" value="1"/>
</dbReference>
<feature type="domain" description="Fumarate lyase N-terminal" evidence="2">
    <location>
        <begin position="12"/>
        <end position="289"/>
    </location>
</feature>
<dbReference type="PRINTS" id="PR00149">
    <property type="entry name" value="FUMRATELYASE"/>
</dbReference>
<evidence type="ECO:0000313" key="3">
    <source>
        <dbReference type="EMBL" id="MED7824833.1"/>
    </source>
</evidence>
<dbReference type="PANTHER" id="PTHR43172">
    <property type="entry name" value="ADENYLOSUCCINATE LYASE"/>
    <property type="match status" value="1"/>
</dbReference>
<reference evidence="3" key="1">
    <citation type="submission" date="2024-01" db="EMBL/GenBank/DDBJ databases">
        <title>First draft genome sequence data of TA4-1, the type strain of Gram-positive actinobacterium Streptomyces chiangmaiensis.</title>
        <authorList>
            <person name="Yasawong M."/>
            <person name="Nantapong N."/>
        </authorList>
    </citation>
    <scope>NUCLEOTIDE SEQUENCE</scope>
    <source>
        <strain evidence="3">TA4-1</strain>
    </source>
</reference>
<evidence type="ECO:0000259" key="2">
    <source>
        <dbReference type="Pfam" id="PF00206"/>
    </source>
</evidence>
<proteinExistence type="predicted"/>
<keyword evidence="1 3" id="KW-0456">Lyase</keyword>
<protein>
    <submittedName>
        <fullName evidence="3">Adenylosuccinate lyase family protein</fullName>
    </submittedName>
</protein>
<accession>A0ABU7FL98</accession>
<dbReference type="PRINTS" id="PR00145">
    <property type="entry name" value="ARGSUCLYASE"/>
</dbReference>
<dbReference type="InterPro" id="IPR022761">
    <property type="entry name" value="Fumarate_lyase_N"/>
</dbReference>
<dbReference type="Gene3D" id="1.20.200.10">
    <property type="entry name" value="Fumarase/aspartase (Central domain)"/>
    <property type="match status" value="1"/>
</dbReference>
<comment type="caution">
    <text evidence="3">The sequence shown here is derived from an EMBL/GenBank/DDBJ whole genome shotgun (WGS) entry which is preliminary data.</text>
</comment>
<sequence>MYAHLWGTFETRALFEETGRLQSWLDILVALARAQADLGIIPRHAADAIAGQARVELLDLDHVAEETRRTSHSTLGLIRGLQQILPEQAREHVYFGATVQDLTDTWFGIVMREVGSLLREDLRSVEAVLLQLASRHRDTVMAGRTHGQPGAPVTFGFKVAGWADEIRRHIERLHEGRDRWAVGQLGGAVGVLGFFEGDGLELRRLFCRHLRLADPGISWLTSRDRPAEFAGVLAMICGTLARVGADVYELQRPEIGELREPAPPGGVSSITMPHKRNPENSEHLDTLARLARGNAGILLEGMVQQHERDGRGWKAEWVALPEICLLTARAVRTAHDLLAGLEVDPDAMAANVTRHGDRMASERVLAALSERLGKHRAQAVLQDVLREQGAGADLAAALQDRGLATQEEIRTWVRRSAVGTAGRMVDDVVHRGHRAREQEPQTWR</sequence>
<evidence type="ECO:0000256" key="1">
    <source>
        <dbReference type="ARBA" id="ARBA00023239"/>
    </source>
</evidence>
<dbReference type="GO" id="GO:0016829">
    <property type="term" value="F:lyase activity"/>
    <property type="evidence" value="ECO:0007669"/>
    <property type="project" value="UniProtKB-KW"/>
</dbReference>
<dbReference type="Proteomes" id="UP001333996">
    <property type="component" value="Unassembled WGS sequence"/>
</dbReference>
<dbReference type="InterPro" id="IPR008948">
    <property type="entry name" value="L-Aspartase-like"/>
</dbReference>
<dbReference type="PANTHER" id="PTHR43172:SF1">
    <property type="entry name" value="ADENYLOSUCCINATE LYASE"/>
    <property type="match status" value="1"/>
</dbReference>
<organism evidence="3 4">
    <name type="scientific">Streptomyces chiangmaiensis</name>
    <dbReference type="NCBI Taxonomy" id="766497"/>
    <lineage>
        <taxon>Bacteria</taxon>
        <taxon>Bacillati</taxon>
        <taxon>Actinomycetota</taxon>
        <taxon>Actinomycetes</taxon>
        <taxon>Kitasatosporales</taxon>
        <taxon>Streptomycetaceae</taxon>
        <taxon>Streptomyces</taxon>
    </lineage>
</organism>
<dbReference type="EMBL" id="JAYWVC010000085">
    <property type="protein sequence ID" value="MED7824833.1"/>
    <property type="molecule type" value="Genomic_DNA"/>
</dbReference>
<gene>
    <name evidence="3" type="ORF">VXC91_23290</name>
</gene>
<dbReference type="InterPro" id="IPR024083">
    <property type="entry name" value="Fumarase/histidase_N"/>
</dbReference>
<keyword evidence="4" id="KW-1185">Reference proteome</keyword>
<name>A0ABU7FL98_9ACTN</name>
<dbReference type="SUPFAM" id="SSF48557">
    <property type="entry name" value="L-aspartase-like"/>
    <property type="match status" value="1"/>
</dbReference>
<evidence type="ECO:0000313" key="4">
    <source>
        <dbReference type="Proteomes" id="UP001333996"/>
    </source>
</evidence>
<dbReference type="Pfam" id="PF00206">
    <property type="entry name" value="Lyase_1"/>
    <property type="match status" value="1"/>
</dbReference>
<dbReference type="InterPro" id="IPR000362">
    <property type="entry name" value="Fumarate_lyase_fam"/>
</dbReference>